<proteinExistence type="predicted"/>
<organism evidence="2 3">
    <name type="scientific">Populus alba x Populus x berolinensis</name>
    <dbReference type="NCBI Taxonomy" id="444605"/>
    <lineage>
        <taxon>Eukaryota</taxon>
        <taxon>Viridiplantae</taxon>
        <taxon>Streptophyta</taxon>
        <taxon>Embryophyta</taxon>
        <taxon>Tracheophyta</taxon>
        <taxon>Spermatophyta</taxon>
        <taxon>Magnoliopsida</taxon>
        <taxon>eudicotyledons</taxon>
        <taxon>Gunneridae</taxon>
        <taxon>Pentapetalae</taxon>
        <taxon>rosids</taxon>
        <taxon>fabids</taxon>
        <taxon>Malpighiales</taxon>
        <taxon>Salicaceae</taxon>
        <taxon>Saliceae</taxon>
        <taxon>Populus</taxon>
    </lineage>
</organism>
<comment type="caution">
    <text evidence="2">The sequence shown here is derived from an EMBL/GenBank/DDBJ whole genome shotgun (WGS) entry which is preliminary data.</text>
</comment>
<gene>
    <name evidence="2" type="ORF">NC653_036910</name>
</gene>
<dbReference type="AlphaFoldDB" id="A0AAD6LNX1"/>
<protein>
    <submittedName>
        <fullName evidence="2">Uncharacterized protein</fullName>
    </submittedName>
</protein>
<dbReference type="Proteomes" id="UP001164929">
    <property type="component" value="Chromosome 16"/>
</dbReference>
<dbReference type="EMBL" id="JAQIZT010000016">
    <property type="protein sequence ID" value="KAJ6969092.1"/>
    <property type="molecule type" value="Genomic_DNA"/>
</dbReference>
<dbReference type="PANTHER" id="PTHR48435">
    <property type="entry name" value="POLYPROTEIN"/>
    <property type="match status" value="1"/>
</dbReference>
<sequence length="94" mass="10606">MVQSVPDPLPVPVESFSKDSLPVYSFAQDNHVFWETCNCDSCQNPDMAYDSPKQKKKSSNKKLKARYNQGDRTIDTLGQPSSKFDYLVQCTPPS</sequence>
<accession>A0AAD6LNX1</accession>
<feature type="region of interest" description="Disordered" evidence="1">
    <location>
        <begin position="49"/>
        <end position="78"/>
    </location>
</feature>
<evidence type="ECO:0000313" key="3">
    <source>
        <dbReference type="Proteomes" id="UP001164929"/>
    </source>
</evidence>
<reference evidence="2 3" key="1">
    <citation type="journal article" date="2023" name="Mol. Ecol. Resour.">
        <title>Chromosome-level genome assembly of a triploid poplar Populus alba 'Berolinensis'.</title>
        <authorList>
            <person name="Chen S."/>
            <person name="Yu Y."/>
            <person name="Wang X."/>
            <person name="Wang S."/>
            <person name="Zhang T."/>
            <person name="Zhou Y."/>
            <person name="He R."/>
            <person name="Meng N."/>
            <person name="Wang Y."/>
            <person name="Liu W."/>
            <person name="Liu Z."/>
            <person name="Liu J."/>
            <person name="Guo Q."/>
            <person name="Huang H."/>
            <person name="Sederoff R.R."/>
            <person name="Wang G."/>
            <person name="Qu G."/>
            <person name="Chen S."/>
        </authorList>
    </citation>
    <scope>NUCLEOTIDE SEQUENCE [LARGE SCALE GENOMIC DNA]</scope>
    <source>
        <strain evidence="2">SC-2020</strain>
    </source>
</reference>
<evidence type="ECO:0000256" key="1">
    <source>
        <dbReference type="SAM" id="MobiDB-lite"/>
    </source>
</evidence>
<dbReference type="InterPro" id="IPR053098">
    <property type="entry name" value="Petuviruses_polyprotein"/>
</dbReference>
<feature type="compositionally biased region" description="Basic residues" evidence="1">
    <location>
        <begin position="54"/>
        <end position="65"/>
    </location>
</feature>
<name>A0AAD6LNX1_9ROSI</name>
<keyword evidence="3" id="KW-1185">Reference proteome</keyword>
<dbReference type="PANTHER" id="PTHR48435:SF1">
    <property type="entry name" value="POLYPROTEIN"/>
    <property type="match status" value="1"/>
</dbReference>
<evidence type="ECO:0000313" key="2">
    <source>
        <dbReference type="EMBL" id="KAJ6969092.1"/>
    </source>
</evidence>